<feature type="compositionally biased region" description="Polar residues" evidence="1">
    <location>
        <begin position="529"/>
        <end position="538"/>
    </location>
</feature>
<dbReference type="PANTHER" id="PTHR33448:SF4">
    <property type="entry name" value="CHLOROPLAST PROTEIN HCF243"/>
    <property type="match status" value="1"/>
</dbReference>
<dbReference type="PANTHER" id="PTHR33448">
    <property type="entry name" value="CHLOROPLAST PROTEIN HCF243-RELATED"/>
    <property type="match status" value="1"/>
</dbReference>
<feature type="region of interest" description="Disordered" evidence="1">
    <location>
        <begin position="656"/>
        <end position="691"/>
    </location>
</feature>
<feature type="region of interest" description="Disordered" evidence="1">
    <location>
        <begin position="500"/>
        <end position="618"/>
    </location>
</feature>
<dbReference type="Proteomes" id="UP000036987">
    <property type="component" value="Unassembled WGS sequence"/>
</dbReference>
<feature type="compositionally biased region" description="Polar residues" evidence="1">
    <location>
        <begin position="47"/>
        <end position="56"/>
    </location>
</feature>
<feature type="region of interest" description="Disordered" evidence="1">
    <location>
        <begin position="28"/>
        <end position="56"/>
    </location>
</feature>
<keyword evidence="3" id="KW-1185">Reference proteome</keyword>
<evidence type="ECO:0000313" key="3">
    <source>
        <dbReference type="Proteomes" id="UP000036987"/>
    </source>
</evidence>
<comment type="caution">
    <text evidence="2">The sequence shown here is derived from an EMBL/GenBank/DDBJ whole genome shotgun (WGS) entry which is preliminary data.</text>
</comment>
<feature type="compositionally biased region" description="Basic and acidic residues" evidence="1">
    <location>
        <begin position="96"/>
        <end position="110"/>
    </location>
</feature>
<proteinExistence type="predicted"/>
<protein>
    <submittedName>
        <fullName evidence="2">Uncharacterized protein</fullName>
    </submittedName>
</protein>
<feature type="compositionally biased region" description="Acidic residues" evidence="1">
    <location>
        <begin position="404"/>
        <end position="413"/>
    </location>
</feature>
<name>A0A0K9NI34_ZOSMR</name>
<dbReference type="EMBL" id="LFYR01002184">
    <property type="protein sequence ID" value="KMZ56436.1"/>
    <property type="molecule type" value="Genomic_DNA"/>
</dbReference>
<dbReference type="OMA" id="CRFDASE"/>
<feature type="compositionally biased region" description="Basic and acidic residues" evidence="1">
    <location>
        <begin position="565"/>
        <end position="580"/>
    </location>
</feature>
<feature type="compositionally biased region" description="Basic and acidic residues" evidence="1">
    <location>
        <begin position="676"/>
        <end position="689"/>
    </location>
</feature>
<dbReference type="AlphaFoldDB" id="A0A0K9NI34"/>
<reference evidence="3" key="1">
    <citation type="journal article" date="2016" name="Nature">
        <title>The genome of the seagrass Zostera marina reveals angiosperm adaptation to the sea.</title>
        <authorList>
            <person name="Olsen J.L."/>
            <person name="Rouze P."/>
            <person name="Verhelst B."/>
            <person name="Lin Y.-C."/>
            <person name="Bayer T."/>
            <person name="Collen J."/>
            <person name="Dattolo E."/>
            <person name="De Paoli E."/>
            <person name="Dittami S."/>
            <person name="Maumus F."/>
            <person name="Michel G."/>
            <person name="Kersting A."/>
            <person name="Lauritano C."/>
            <person name="Lohaus R."/>
            <person name="Toepel M."/>
            <person name="Tonon T."/>
            <person name="Vanneste K."/>
            <person name="Amirebrahimi M."/>
            <person name="Brakel J."/>
            <person name="Bostroem C."/>
            <person name="Chovatia M."/>
            <person name="Grimwood J."/>
            <person name="Jenkins J.W."/>
            <person name="Jueterbock A."/>
            <person name="Mraz A."/>
            <person name="Stam W.T."/>
            <person name="Tice H."/>
            <person name="Bornberg-Bauer E."/>
            <person name="Green P.J."/>
            <person name="Pearson G.A."/>
            <person name="Procaccini G."/>
            <person name="Duarte C.M."/>
            <person name="Schmutz J."/>
            <person name="Reusch T.B.H."/>
            <person name="Van de Peer Y."/>
        </authorList>
    </citation>
    <scope>NUCLEOTIDE SEQUENCE [LARGE SCALE GENOMIC DNA]</scope>
    <source>
        <strain evidence="3">cv. Finnish</strain>
    </source>
</reference>
<gene>
    <name evidence="2" type="ORF">ZOSMA_95G00310</name>
</gene>
<evidence type="ECO:0000256" key="1">
    <source>
        <dbReference type="SAM" id="MobiDB-lite"/>
    </source>
</evidence>
<evidence type="ECO:0000313" key="2">
    <source>
        <dbReference type="EMBL" id="KMZ56436.1"/>
    </source>
</evidence>
<organism evidence="2 3">
    <name type="scientific">Zostera marina</name>
    <name type="common">Eelgrass</name>
    <dbReference type="NCBI Taxonomy" id="29655"/>
    <lineage>
        <taxon>Eukaryota</taxon>
        <taxon>Viridiplantae</taxon>
        <taxon>Streptophyta</taxon>
        <taxon>Embryophyta</taxon>
        <taxon>Tracheophyta</taxon>
        <taxon>Spermatophyta</taxon>
        <taxon>Magnoliopsida</taxon>
        <taxon>Liliopsida</taxon>
        <taxon>Zosteraceae</taxon>
        <taxon>Zostera</taxon>
    </lineage>
</organism>
<accession>A0A0K9NI34</accession>
<feature type="compositionally biased region" description="Low complexity" evidence="1">
    <location>
        <begin position="31"/>
        <end position="46"/>
    </location>
</feature>
<sequence length="756" mass="81344">MEMVERGQQTQGGGGDFFICFRSTRRRPARLRSSGSVRSGGARSPAMFTTATAEPTSPKVSCIGQVRVKTGRRRRRKQQQKEVGVETAPGAMRSRSTRETSFRRTERRSGRDRSWVHLPLGLVCDGLRSFGSEFHCCWNWKQIGFGSCFQCASCSSCSCACGSCSGRSGSCAGAGCGEGSCSGGGGSCSGRGCGSCVGNNCGGSSCSDAGCGRCVGNGCGGGSCSDAGCGRCVGNGCGGGSCSDAGCGRCVGNKCCRGSCSGGGCRWCVGNECCRGSCFGGGRGWCVGNKCCRGSCSGGGCVSCTGSDCGSCNGCGSLSGGCCGGRKRRKEVAVVVMEEMEVTEVRGLGGRRRRRELEMIGEDVAEEENIPVCVPPKNALLLMRCRSDPSRVSALKNRFKLEVEEEEDDDAEEDDRRRRRKRGVQGVVAEVMEENVVEAEEDENVRSSKLDNVNRSVLDNVYSSENESGFAKLQKSPPTTLPAAQLIIEEESKNMIQLEEEEKKLSKKSALPITELTEERRRSTTSKECNQNPPQRRSFSSDKEMVRRSTSYRESGRRSSFSSEGEARKSSFSVDKDSTKRRWSFSSEKESKLGPLLPPVPSVSALANTGGGKSNKEKNELPDCLLLMMYEPKLSMEVSKETWVCSADFVRWQPQRRRQQQQQQKNHSQVSALAIKDAEAPQGEDKKPVTELTTDSLTSTTVIPSKQQLSHKAEAEMAVATVPFVLTRCKSEPTRLSSPHGKMSMPRLIGVAGIGF</sequence>
<feature type="region of interest" description="Disordered" evidence="1">
    <location>
        <begin position="404"/>
        <end position="423"/>
    </location>
</feature>
<dbReference type="OrthoDB" id="1746304at2759"/>
<feature type="region of interest" description="Disordered" evidence="1">
    <location>
        <begin position="71"/>
        <end position="110"/>
    </location>
</feature>